<accession>A0A8H3HPL3</accession>
<evidence type="ECO:0000313" key="3">
    <source>
        <dbReference type="Proteomes" id="UP000663827"/>
    </source>
</evidence>
<name>A0A8H3HPL3_9AGAM</name>
<feature type="non-terminal residue" evidence="2">
    <location>
        <position position="1"/>
    </location>
</feature>
<dbReference type="Proteomes" id="UP000663827">
    <property type="component" value="Unassembled WGS sequence"/>
</dbReference>
<proteinExistence type="predicted"/>
<dbReference type="Pfam" id="PF04183">
    <property type="entry name" value="IucA_IucC"/>
    <property type="match status" value="1"/>
</dbReference>
<dbReference type="GO" id="GO:0019290">
    <property type="term" value="P:siderophore biosynthetic process"/>
    <property type="evidence" value="ECO:0007669"/>
    <property type="project" value="InterPro"/>
</dbReference>
<dbReference type="InterPro" id="IPR037455">
    <property type="entry name" value="LucA/IucC-like"/>
</dbReference>
<protein>
    <recommendedName>
        <fullName evidence="1">Aerobactin siderophore biosynthesis IucA/IucC N-terminal domain-containing protein</fullName>
    </recommendedName>
</protein>
<gene>
    <name evidence="2" type="ORF">RDB_LOCUS89038</name>
</gene>
<evidence type="ECO:0000259" key="1">
    <source>
        <dbReference type="Pfam" id="PF04183"/>
    </source>
</evidence>
<dbReference type="PANTHER" id="PTHR34384:SF5">
    <property type="entry name" value="L-2,3-DIAMINOPROPANOATE--CITRATE LIGASE"/>
    <property type="match status" value="1"/>
</dbReference>
<organism evidence="2 3">
    <name type="scientific">Rhizoctonia solani</name>
    <dbReference type="NCBI Taxonomy" id="456999"/>
    <lineage>
        <taxon>Eukaryota</taxon>
        <taxon>Fungi</taxon>
        <taxon>Dikarya</taxon>
        <taxon>Basidiomycota</taxon>
        <taxon>Agaricomycotina</taxon>
        <taxon>Agaricomycetes</taxon>
        <taxon>Cantharellales</taxon>
        <taxon>Ceratobasidiaceae</taxon>
        <taxon>Rhizoctonia</taxon>
    </lineage>
</organism>
<evidence type="ECO:0000313" key="2">
    <source>
        <dbReference type="EMBL" id="CAE7151705.1"/>
    </source>
</evidence>
<reference evidence="2" key="1">
    <citation type="submission" date="2021-01" db="EMBL/GenBank/DDBJ databases">
        <authorList>
            <person name="Kaushik A."/>
        </authorList>
    </citation>
    <scope>NUCLEOTIDE SEQUENCE</scope>
    <source>
        <strain evidence="2">AG5</strain>
    </source>
</reference>
<dbReference type="EMBL" id="CAJNJQ010001830">
    <property type="protein sequence ID" value="CAE7151705.1"/>
    <property type="molecule type" value="Genomic_DNA"/>
</dbReference>
<comment type="caution">
    <text evidence="2">The sequence shown here is derived from an EMBL/GenBank/DDBJ whole genome shotgun (WGS) entry which is preliminary data.</text>
</comment>
<sequence length="436" mass="48264">MASNQASTARAKLADAAALETTSRLLAALINESLALVTIESPNDVSSLALWSRNELNAKSTHILVSLRQDSKYELVLPPTQIAGKTIMPTISPELDPADIVGPVTVKHSDGREQASYRPEEVFDVVGAWICGKQPALLARLRGELQNSADNQEEWLQFSLSHPAPVLGAPLIEWEQRCFRGHPTHPMHRSFFATPPMKPIQIDDIEEFLNAEITIIAVPRARIHLDGPFETSLEPLLTKLNLAAVPADHVLLPCFVEQVPVIHEHFGTDAKVVPSKKKLYGQRQAAMRTVSISGFPFHVKMALSCTITSATRTMTPWTARMCIEVSQLLQGIAADPDIMPDPDLLWIFRKVATACSADADFEEAKHLSVMLREDLEPRARELGQCFVLPATLFEVGGKDRIAHVVRLFSLKTLEACKAWFREYVTPPHSPFTCHVT</sequence>
<dbReference type="PANTHER" id="PTHR34384">
    <property type="entry name" value="L-2,3-DIAMINOPROPANOATE--CITRATE LIGASE"/>
    <property type="match status" value="1"/>
</dbReference>
<feature type="domain" description="Aerobactin siderophore biosynthesis IucA/IucC N-terminal" evidence="1">
    <location>
        <begin position="171"/>
        <end position="393"/>
    </location>
</feature>
<dbReference type="InterPro" id="IPR007310">
    <property type="entry name" value="Aerobactin_biosyn_IucA/IucC_N"/>
</dbReference>
<dbReference type="AlphaFoldDB" id="A0A8H3HPL3"/>